<comment type="similarity">
    <text evidence="2">Belongs to the ODR-4 family.</text>
</comment>
<feature type="region of interest" description="Disordered" evidence="6">
    <location>
        <begin position="54"/>
        <end position="80"/>
    </location>
</feature>
<keyword evidence="5 7" id="KW-0472">Membrane</keyword>
<comment type="subcellular location">
    <subcellularLocation>
        <location evidence="1">Membrane</location>
    </subcellularLocation>
</comment>
<evidence type="ECO:0000313" key="9">
    <source>
        <dbReference type="Proteomes" id="UP000233837"/>
    </source>
</evidence>
<dbReference type="EMBL" id="KZ503429">
    <property type="protein sequence ID" value="PKU64198.1"/>
    <property type="molecule type" value="Genomic_DNA"/>
</dbReference>
<evidence type="ECO:0000256" key="7">
    <source>
        <dbReference type="SAM" id="Phobius"/>
    </source>
</evidence>
<keyword evidence="3 7" id="KW-0812">Transmembrane</keyword>
<dbReference type="AlphaFoldDB" id="A0A2I0VLB0"/>
<reference evidence="8 9" key="2">
    <citation type="journal article" date="2017" name="Nature">
        <title>The Apostasia genome and the evolution of orchids.</title>
        <authorList>
            <person name="Zhang G.Q."/>
            <person name="Liu K.W."/>
            <person name="Li Z."/>
            <person name="Lohaus R."/>
            <person name="Hsiao Y.Y."/>
            <person name="Niu S.C."/>
            <person name="Wang J.Y."/>
            <person name="Lin Y.C."/>
            <person name="Xu Q."/>
            <person name="Chen L.J."/>
            <person name="Yoshida K."/>
            <person name="Fujiwara S."/>
            <person name="Wang Z.W."/>
            <person name="Zhang Y.Q."/>
            <person name="Mitsuda N."/>
            <person name="Wang M."/>
            <person name="Liu G.H."/>
            <person name="Pecoraro L."/>
            <person name="Huang H.X."/>
            <person name="Xiao X.J."/>
            <person name="Lin M."/>
            <person name="Wu X.Y."/>
            <person name="Wu W.L."/>
            <person name="Chen Y.Y."/>
            <person name="Chang S.B."/>
            <person name="Sakamoto S."/>
            <person name="Ohme-Takagi M."/>
            <person name="Yagi M."/>
            <person name="Zeng S.J."/>
            <person name="Shen C.Y."/>
            <person name="Yeh C.M."/>
            <person name="Luo Y.B."/>
            <person name="Tsai W.C."/>
            <person name="Van de Peer Y."/>
            <person name="Liu Z.J."/>
        </authorList>
    </citation>
    <scope>NUCLEOTIDE SEQUENCE [LARGE SCALE GENOMIC DNA]</scope>
    <source>
        <tissue evidence="8">The whole plant</tissue>
    </source>
</reference>
<dbReference type="GO" id="GO:0008104">
    <property type="term" value="P:intracellular protein localization"/>
    <property type="evidence" value="ECO:0007669"/>
    <property type="project" value="TreeGrafter"/>
</dbReference>
<evidence type="ECO:0000256" key="3">
    <source>
        <dbReference type="ARBA" id="ARBA00022692"/>
    </source>
</evidence>
<dbReference type="GO" id="GO:0012505">
    <property type="term" value="C:endomembrane system"/>
    <property type="evidence" value="ECO:0007669"/>
    <property type="project" value="TreeGrafter"/>
</dbReference>
<evidence type="ECO:0000256" key="2">
    <source>
        <dbReference type="ARBA" id="ARBA00010131"/>
    </source>
</evidence>
<dbReference type="InterPro" id="IPR029454">
    <property type="entry name" value="ODR-4-like"/>
</dbReference>
<gene>
    <name evidence="8" type="ORF">MA16_Dca005121</name>
</gene>
<evidence type="ECO:0000256" key="4">
    <source>
        <dbReference type="ARBA" id="ARBA00022989"/>
    </source>
</evidence>
<reference evidence="8 9" key="1">
    <citation type="journal article" date="2016" name="Sci. Rep.">
        <title>The Dendrobium catenatum Lindl. genome sequence provides insights into polysaccharide synthase, floral development and adaptive evolution.</title>
        <authorList>
            <person name="Zhang G.Q."/>
            <person name="Xu Q."/>
            <person name="Bian C."/>
            <person name="Tsai W.C."/>
            <person name="Yeh C.M."/>
            <person name="Liu K.W."/>
            <person name="Yoshida K."/>
            <person name="Zhang L.S."/>
            <person name="Chang S.B."/>
            <person name="Chen F."/>
            <person name="Shi Y."/>
            <person name="Su Y.Y."/>
            <person name="Zhang Y.Q."/>
            <person name="Chen L.J."/>
            <person name="Yin Y."/>
            <person name="Lin M."/>
            <person name="Huang H."/>
            <person name="Deng H."/>
            <person name="Wang Z.W."/>
            <person name="Zhu S.L."/>
            <person name="Zhao X."/>
            <person name="Deng C."/>
            <person name="Niu S.C."/>
            <person name="Huang J."/>
            <person name="Wang M."/>
            <person name="Liu G.H."/>
            <person name="Yang H.J."/>
            <person name="Xiao X.J."/>
            <person name="Hsiao Y.Y."/>
            <person name="Wu W.L."/>
            <person name="Chen Y.Y."/>
            <person name="Mitsuda N."/>
            <person name="Ohme-Takagi M."/>
            <person name="Luo Y.B."/>
            <person name="Van de Peer Y."/>
            <person name="Liu Z.J."/>
        </authorList>
    </citation>
    <scope>NUCLEOTIDE SEQUENCE [LARGE SCALE GENOMIC DNA]</scope>
    <source>
        <tissue evidence="8">The whole plant</tissue>
    </source>
</reference>
<dbReference type="Pfam" id="PF14778">
    <property type="entry name" value="ODR4-like"/>
    <property type="match status" value="1"/>
</dbReference>
<dbReference type="PANTHER" id="PTHR33966">
    <property type="entry name" value="PROTEIN ODR-4 HOMOLOG"/>
    <property type="match status" value="1"/>
</dbReference>
<protein>
    <recommendedName>
        <fullName evidence="10">Protein odr-4 like</fullName>
    </recommendedName>
</protein>
<organism evidence="8 9">
    <name type="scientific">Dendrobium catenatum</name>
    <dbReference type="NCBI Taxonomy" id="906689"/>
    <lineage>
        <taxon>Eukaryota</taxon>
        <taxon>Viridiplantae</taxon>
        <taxon>Streptophyta</taxon>
        <taxon>Embryophyta</taxon>
        <taxon>Tracheophyta</taxon>
        <taxon>Spermatophyta</taxon>
        <taxon>Magnoliopsida</taxon>
        <taxon>Liliopsida</taxon>
        <taxon>Asparagales</taxon>
        <taxon>Orchidaceae</taxon>
        <taxon>Epidendroideae</taxon>
        <taxon>Malaxideae</taxon>
        <taxon>Dendrobiinae</taxon>
        <taxon>Dendrobium</taxon>
    </lineage>
</organism>
<accession>A0A2I0VLB0</accession>
<keyword evidence="4 7" id="KW-1133">Transmembrane helix</keyword>
<evidence type="ECO:0000256" key="5">
    <source>
        <dbReference type="ARBA" id="ARBA00023136"/>
    </source>
</evidence>
<name>A0A2I0VLB0_9ASPA</name>
<dbReference type="GO" id="GO:0016020">
    <property type="term" value="C:membrane"/>
    <property type="evidence" value="ECO:0007669"/>
    <property type="project" value="UniProtKB-SubCell"/>
</dbReference>
<dbReference type="Proteomes" id="UP000233837">
    <property type="component" value="Unassembled WGS sequence"/>
</dbReference>
<proteinExistence type="inferred from homology"/>
<dbReference type="PANTHER" id="PTHR33966:SF1">
    <property type="entry name" value="PROTEIN ODR-4 HOMOLOG"/>
    <property type="match status" value="1"/>
</dbReference>
<evidence type="ECO:0008006" key="10">
    <source>
        <dbReference type="Google" id="ProtNLM"/>
    </source>
</evidence>
<evidence type="ECO:0000313" key="8">
    <source>
        <dbReference type="EMBL" id="PKU64198.1"/>
    </source>
</evidence>
<feature type="transmembrane region" description="Helical" evidence="7">
    <location>
        <begin position="462"/>
        <end position="484"/>
    </location>
</feature>
<evidence type="ECO:0000256" key="1">
    <source>
        <dbReference type="ARBA" id="ARBA00004370"/>
    </source>
</evidence>
<evidence type="ECO:0000256" key="6">
    <source>
        <dbReference type="SAM" id="MobiDB-lite"/>
    </source>
</evidence>
<keyword evidence="9" id="KW-1185">Reference proteome</keyword>
<sequence>MVKSVVGEETRLKSAEDRLSRSSITTEVGILVGKLSSHLERGFVYDLIPTPPTDGGSHACSLKSESGGREDRKKGSKGGKASAQAISSLLIDGEWVAEHARQVSRMLLGGMSVIGIYIWSSEASFKATSASLLAQAIRVVAQGTPSLESETSERLLIHISYSPKRWACRSCAVASVDLRPCDFKMSKLLSLLQTYRCMYSFDIRIPVFQDLASTSNTFKNVLCNGISRHAKELLSARALLDGKLVTENQLVSSAGTHNVELLLPFKSDAQQESSDDISGLVVFRGAICAYAYLSPKEPTSQAISDLKNDIINSLKSRLDILLDEGEDTMDMASNDLRKACGEIVTGKPIHQLLLHELRKPLVLTFPRRVLIPWLSDVFICDYLLPSETFEDLKDRCRELLSMETPVESSALLELETEVASPTMASSFWDLVNGNPSSSIEKTKNRSHSITNKSSKQSKNFNFNFQVALFILLVALLIGGCITVFNPAKLVH</sequence>